<organism evidence="2">
    <name type="scientific">Magallana gigas</name>
    <name type="common">Pacific oyster</name>
    <name type="synonym">Crassostrea gigas</name>
    <dbReference type="NCBI Taxonomy" id="29159"/>
    <lineage>
        <taxon>Eukaryota</taxon>
        <taxon>Metazoa</taxon>
        <taxon>Spiralia</taxon>
        <taxon>Lophotrochozoa</taxon>
        <taxon>Mollusca</taxon>
        <taxon>Bivalvia</taxon>
        <taxon>Autobranchia</taxon>
        <taxon>Pteriomorphia</taxon>
        <taxon>Ostreida</taxon>
        <taxon>Ostreoidea</taxon>
        <taxon>Ostreidae</taxon>
        <taxon>Magallana</taxon>
    </lineage>
</organism>
<sequence>MRKRKRGRSRGRKVILRVMKVPNQKDEKFHYLTALRTRVKKTRWQKISLPVTLIQSMLDSKDNALNLRISCKHCGRMVRPVLFQRENKNFKNGKIRKRKGKGKGKRRRRRRRMRNKRTNENNRIQPFLVISTRYRHTFKQS</sequence>
<dbReference type="HOGENOM" id="CLU_1827176_0_0_1"/>
<evidence type="ECO:0000313" key="3">
    <source>
        <dbReference type="EnsemblMetazoa" id="G31870.1:cds"/>
    </source>
</evidence>
<feature type="compositionally biased region" description="Basic residues" evidence="1">
    <location>
        <begin position="91"/>
        <end position="116"/>
    </location>
</feature>
<evidence type="ECO:0000313" key="2">
    <source>
        <dbReference type="EMBL" id="EKC21009.1"/>
    </source>
</evidence>
<dbReference type="AlphaFoldDB" id="K1PQ91"/>
<gene>
    <name evidence="2" type="ORF">CGI_10004808</name>
</gene>
<evidence type="ECO:0000313" key="4">
    <source>
        <dbReference type="Proteomes" id="UP000005408"/>
    </source>
</evidence>
<proteinExistence type="predicted"/>
<dbReference type="EnsemblMetazoa" id="G31870.1">
    <property type="protein sequence ID" value="G31870.1:cds"/>
    <property type="gene ID" value="G31870"/>
</dbReference>
<keyword evidence="4" id="KW-1185">Reference proteome</keyword>
<accession>K1PQ91</accession>
<dbReference type="EnsemblMetazoa" id="G31870.2">
    <property type="protein sequence ID" value="G31870.2:cds"/>
    <property type="gene ID" value="G31870"/>
</dbReference>
<dbReference type="EnsemblMetazoa" id="G31870.3">
    <property type="protein sequence ID" value="G31870.3:cds"/>
    <property type="gene ID" value="G31870"/>
</dbReference>
<feature type="region of interest" description="Disordered" evidence="1">
    <location>
        <begin position="86"/>
        <end position="123"/>
    </location>
</feature>
<evidence type="ECO:0000256" key="1">
    <source>
        <dbReference type="SAM" id="MobiDB-lite"/>
    </source>
</evidence>
<dbReference type="EnsemblMetazoa" id="G31870.5">
    <property type="protein sequence ID" value="G31870.5:cds"/>
    <property type="gene ID" value="G31870"/>
</dbReference>
<name>K1PQ91_MAGGI</name>
<dbReference type="EMBL" id="JH817084">
    <property type="protein sequence ID" value="EKC21009.1"/>
    <property type="molecule type" value="Genomic_DNA"/>
</dbReference>
<dbReference type="Proteomes" id="UP000005408">
    <property type="component" value="Unassembled WGS sequence"/>
</dbReference>
<reference evidence="3" key="2">
    <citation type="submission" date="2022-08" db="UniProtKB">
        <authorList>
            <consortium name="EnsemblMetazoa"/>
        </authorList>
    </citation>
    <scope>IDENTIFICATION</scope>
    <source>
        <strain evidence="3">05x7-T-G4-1.051#20</strain>
    </source>
</reference>
<reference evidence="2" key="1">
    <citation type="journal article" date="2012" name="Nature">
        <title>The oyster genome reveals stress adaptation and complexity of shell formation.</title>
        <authorList>
            <person name="Zhang G."/>
            <person name="Fang X."/>
            <person name="Guo X."/>
            <person name="Li L."/>
            <person name="Luo R."/>
            <person name="Xu F."/>
            <person name="Yang P."/>
            <person name="Zhang L."/>
            <person name="Wang X."/>
            <person name="Qi H."/>
            <person name="Xiong Z."/>
            <person name="Que H."/>
            <person name="Xie Y."/>
            <person name="Holland P.W."/>
            <person name="Paps J."/>
            <person name="Zhu Y."/>
            <person name="Wu F."/>
            <person name="Chen Y."/>
            <person name="Wang J."/>
            <person name="Peng C."/>
            <person name="Meng J."/>
            <person name="Yang L."/>
            <person name="Liu J."/>
            <person name="Wen B."/>
            <person name="Zhang N."/>
            <person name="Huang Z."/>
            <person name="Zhu Q."/>
            <person name="Feng Y."/>
            <person name="Mount A."/>
            <person name="Hedgecock D."/>
            <person name="Xu Z."/>
            <person name="Liu Y."/>
            <person name="Domazet-Loso T."/>
            <person name="Du Y."/>
            <person name="Sun X."/>
            <person name="Zhang S."/>
            <person name="Liu B."/>
            <person name="Cheng P."/>
            <person name="Jiang X."/>
            <person name="Li J."/>
            <person name="Fan D."/>
            <person name="Wang W."/>
            <person name="Fu W."/>
            <person name="Wang T."/>
            <person name="Wang B."/>
            <person name="Zhang J."/>
            <person name="Peng Z."/>
            <person name="Li Y."/>
            <person name="Li N."/>
            <person name="Wang J."/>
            <person name="Chen M."/>
            <person name="He Y."/>
            <person name="Tan F."/>
            <person name="Song X."/>
            <person name="Zheng Q."/>
            <person name="Huang R."/>
            <person name="Yang H."/>
            <person name="Du X."/>
            <person name="Chen L."/>
            <person name="Yang M."/>
            <person name="Gaffney P.M."/>
            <person name="Wang S."/>
            <person name="Luo L."/>
            <person name="She Z."/>
            <person name="Ming Y."/>
            <person name="Huang W."/>
            <person name="Zhang S."/>
            <person name="Huang B."/>
            <person name="Zhang Y."/>
            <person name="Qu T."/>
            <person name="Ni P."/>
            <person name="Miao G."/>
            <person name="Wang J."/>
            <person name="Wang Q."/>
            <person name="Steinberg C.E."/>
            <person name="Wang H."/>
            <person name="Li N."/>
            <person name="Qian L."/>
            <person name="Zhang G."/>
            <person name="Li Y."/>
            <person name="Yang H."/>
            <person name="Liu X."/>
            <person name="Wang J."/>
            <person name="Yin Y."/>
            <person name="Wang J."/>
        </authorList>
    </citation>
    <scope>NUCLEOTIDE SEQUENCE [LARGE SCALE GENOMIC DNA]</scope>
    <source>
        <strain evidence="2">05x7-T-G4-1.051#20</strain>
    </source>
</reference>
<dbReference type="EnsemblMetazoa" id="G31870.4">
    <property type="protein sequence ID" value="G31870.4:cds"/>
    <property type="gene ID" value="G31870"/>
</dbReference>
<protein>
    <submittedName>
        <fullName evidence="2 3">Uncharacterized protein</fullName>
    </submittedName>
</protein>